<proteinExistence type="predicted"/>
<dbReference type="EMBL" id="JBHTBN010000002">
    <property type="protein sequence ID" value="MFC7356960.1"/>
    <property type="molecule type" value="Genomic_DNA"/>
</dbReference>
<evidence type="ECO:0000313" key="2">
    <source>
        <dbReference type="Proteomes" id="UP001596415"/>
    </source>
</evidence>
<organism evidence="1 2">
    <name type="scientific">Jejudonia soesokkakensis</name>
    <dbReference type="NCBI Taxonomy" id="1323432"/>
    <lineage>
        <taxon>Bacteria</taxon>
        <taxon>Pseudomonadati</taxon>
        <taxon>Bacteroidota</taxon>
        <taxon>Flavobacteriia</taxon>
        <taxon>Flavobacteriales</taxon>
        <taxon>Flavobacteriaceae</taxon>
        <taxon>Jejudonia</taxon>
    </lineage>
</organism>
<protein>
    <submittedName>
        <fullName evidence="1">Uncharacterized protein</fullName>
    </submittedName>
</protein>
<gene>
    <name evidence="1" type="ORF">ACFQO1_04630</name>
</gene>
<keyword evidence="2" id="KW-1185">Reference proteome</keyword>
<dbReference type="RefSeq" id="WP_380216809.1">
    <property type="nucleotide sequence ID" value="NZ_JBHTBN010000002.1"/>
</dbReference>
<sequence length="74" mass="8439">MELEDWFDTAIGLAIGQKWISNNGFVFELSAGAGRYLLDSNDSPNAFLKADFWLGIVFKIYWLKENSSRVAFRS</sequence>
<name>A0ABW2MSV2_9FLAO</name>
<evidence type="ECO:0000313" key="1">
    <source>
        <dbReference type="EMBL" id="MFC7356960.1"/>
    </source>
</evidence>
<comment type="caution">
    <text evidence="1">The sequence shown here is derived from an EMBL/GenBank/DDBJ whole genome shotgun (WGS) entry which is preliminary data.</text>
</comment>
<dbReference type="Proteomes" id="UP001596415">
    <property type="component" value="Unassembled WGS sequence"/>
</dbReference>
<accession>A0ABW2MSV2</accession>
<reference evidence="2" key="1">
    <citation type="journal article" date="2019" name="Int. J. Syst. Evol. Microbiol.">
        <title>The Global Catalogue of Microorganisms (GCM) 10K type strain sequencing project: providing services to taxonomists for standard genome sequencing and annotation.</title>
        <authorList>
            <consortium name="The Broad Institute Genomics Platform"/>
            <consortium name="The Broad Institute Genome Sequencing Center for Infectious Disease"/>
            <person name="Wu L."/>
            <person name="Ma J."/>
        </authorList>
    </citation>
    <scope>NUCLEOTIDE SEQUENCE [LARGE SCALE GENOMIC DNA]</scope>
    <source>
        <strain evidence="2">CGMCC 1.16306</strain>
    </source>
</reference>